<proteinExistence type="predicted"/>
<accession>A0AAV2MFK4</accession>
<evidence type="ECO:0000313" key="1">
    <source>
        <dbReference type="EMBL" id="CAL1612203.1"/>
    </source>
</evidence>
<keyword evidence="2" id="KW-1185">Reference proteome</keyword>
<dbReference type="Proteomes" id="UP001497482">
    <property type="component" value="Chromosome 7"/>
</dbReference>
<sequence length="108" mass="12381">MHRPFISFNRTLDFTDWFGLASGSKLNRAKTQAQSYGPWTPNETAGLPLTVTQGQKILGIRRMILTLERAIFYFIWGFKWERVRREVLKKPNEKGGKGVPDLPLFLGA</sequence>
<evidence type="ECO:0000313" key="2">
    <source>
        <dbReference type="Proteomes" id="UP001497482"/>
    </source>
</evidence>
<name>A0AAV2MFK4_KNICA</name>
<gene>
    <name evidence="1" type="ORF">KC01_LOCUS38549</name>
</gene>
<organism evidence="1 2">
    <name type="scientific">Knipowitschia caucasica</name>
    <name type="common">Caucasian dwarf goby</name>
    <name type="synonym">Pomatoschistus caucasicus</name>
    <dbReference type="NCBI Taxonomy" id="637954"/>
    <lineage>
        <taxon>Eukaryota</taxon>
        <taxon>Metazoa</taxon>
        <taxon>Chordata</taxon>
        <taxon>Craniata</taxon>
        <taxon>Vertebrata</taxon>
        <taxon>Euteleostomi</taxon>
        <taxon>Actinopterygii</taxon>
        <taxon>Neopterygii</taxon>
        <taxon>Teleostei</taxon>
        <taxon>Neoteleostei</taxon>
        <taxon>Acanthomorphata</taxon>
        <taxon>Gobiaria</taxon>
        <taxon>Gobiiformes</taxon>
        <taxon>Gobioidei</taxon>
        <taxon>Gobiidae</taxon>
        <taxon>Gobiinae</taxon>
        <taxon>Knipowitschia</taxon>
    </lineage>
</organism>
<dbReference type="EMBL" id="OZ035829">
    <property type="protein sequence ID" value="CAL1612203.1"/>
    <property type="molecule type" value="Genomic_DNA"/>
</dbReference>
<reference evidence="1 2" key="1">
    <citation type="submission" date="2024-04" db="EMBL/GenBank/DDBJ databases">
        <authorList>
            <person name="Waldvogel A.-M."/>
            <person name="Schoenle A."/>
        </authorList>
    </citation>
    <scope>NUCLEOTIDE SEQUENCE [LARGE SCALE GENOMIC DNA]</scope>
</reference>
<protein>
    <submittedName>
        <fullName evidence="1">Uncharacterized protein</fullName>
    </submittedName>
</protein>
<dbReference type="AlphaFoldDB" id="A0AAV2MFK4"/>